<accession>A0A7C4JJB6</accession>
<evidence type="ECO:0000313" key="3">
    <source>
        <dbReference type="EMBL" id="HGQ64377.1"/>
    </source>
</evidence>
<reference evidence="3" key="1">
    <citation type="journal article" date="2020" name="mSystems">
        <title>Genome- and Community-Level Interaction Insights into Carbon Utilization and Element Cycling Functions of Hydrothermarchaeota in Hydrothermal Sediment.</title>
        <authorList>
            <person name="Zhou Z."/>
            <person name="Liu Y."/>
            <person name="Xu W."/>
            <person name="Pan J."/>
            <person name="Luo Z.H."/>
            <person name="Li M."/>
        </authorList>
    </citation>
    <scope>NUCLEOTIDE SEQUENCE [LARGE SCALE GENOMIC DNA]</scope>
    <source>
        <strain evidence="3">SpSt-637</strain>
        <strain evidence="2">SpSt-667</strain>
    </source>
</reference>
<keyword evidence="1" id="KW-1133">Transmembrane helix</keyword>
<keyword evidence="3" id="KW-0378">Hydrolase</keyword>
<evidence type="ECO:0000256" key="1">
    <source>
        <dbReference type="SAM" id="Phobius"/>
    </source>
</evidence>
<gene>
    <name evidence="3" type="ORF">ENU08_03945</name>
    <name evidence="2" type="ORF">ENU41_02075</name>
</gene>
<keyword evidence="1" id="KW-0472">Membrane</keyword>
<dbReference type="GO" id="GO:0016787">
    <property type="term" value="F:hydrolase activity"/>
    <property type="evidence" value="ECO:0007669"/>
    <property type="project" value="UniProtKB-KW"/>
</dbReference>
<keyword evidence="1" id="KW-0812">Transmembrane</keyword>
<feature type="transmembrane region" description="Helical" evidence="1">
    <location>
        <begin position="95"/>
        <end position="112"/>
    </location>
</feature>
<evidence type="ECO:0000313" key="2">
    <source>
        <dbReference type="EMBL" id="HGQ35451.1"/>
    </source>
</evidence>
<feature type="transmembrane region" description="Helical" evidence="1">
    <location>
        <begin position="53"/>
        <end position="75"/>
    </location>
</feature>
<sequence>MVFTFFHLGPALAIGLPLRKYIHTPTFVVANILLDIEPFLVLLLDISNYPLHGFAHTFMGAILMGFIISYTAYILRSCFNNILKILRLVDQEQKFNAYALAGISGTAIHVLIDSPLYSDIKPFYPLQINPLYNPRISSNLYITCALLFLVSLTIYLSMLFKK</sequence>
<feature type="transmembrane region" description="Helical" evidence="1">
    <location>
        <begin position="140"/>
        <end position="160"/>
    </location>
</feature>
<dbReference type="AlphaFoldDB" id="A0A7C4JJB6"/>
<dbReference type="EMBL" id="DTBD01000028">
    <property type="protein sequence ID" value="HGQ64377.1"/>
    <property type="molecule type" value="Genomic_DNA"/>
</dbReference>
<organism evidence="3">
    <name type="scientific">Ignisphaera aggregans</name>
    <dbReference type="NCBI Taxonomy" id="334771"/>
    <lineage>
        <taxon>Archaea</taxon>
        <taxon>Thermoproteota</taxon>
        <taxon>Thermoprotei</taxon>
        <taxon>Desulfurococcales</taxon>
        <taxon>Desulfurococcaceae</taxon>
        <taxon>Ignisphaera</taxon>
    </lineage>
</organism>
<dbReference type="EMBL" id="DTCK01000012">
    <property type="protein sequence ID" value="HGQ35451.1"/>
    <property type="molecule type" value="Genomic_DNA"/>
</dbReference>
<name>A0A7C4JJB6_9CREN</name>
<proteinExistence type="predicted"/>
<comment type="caution">
    <text evidence="3">The sequence shown here is derived from an EMBL/GenBank/DDBJ whole genome shotgun (WGS) entry which is preliminary data.</text>
</comment>
<protein>
    <submittedName>
        <fullName evidence="3">Hydrolase</fullName>
    </submittedName>
</protein>